<dbReference type="EMBL" id="HBUF01633061">
    <property type="protein sequence ID" value="CAG6783563.1"/>
    <property type="molecule type" value="Transcribed_RNA"/>
</dbReference>
<dbReference type="GO" id="GO:0016791">
    <property type="term" value="F:phosphatase activity"/>
    <property type="evidence" value="ECO:0007669"/>
    <property type="project" value="TreeGrafter"/>
</dbReference>
<dbReference type="EMBL" id="HBUF01187585">
    <property type="protein sequence ID" value="CAG6657208.1"/>
    <property type="molecule type" value="Transcribed_RNA"/>
</dbReference>
<name>A0A8D8VBE4_9HEMI</name>
<dbReference type="InterPro" id="IPR006439">
    <property type="entry name" value="HAD-SF_hydro_IA"/>
</dbReference>
<organism evidence="1">
    <name type="scientific">Cacopsylla melanoneura</name>
    <dbReference type="NCBI Taxonomy" id="428564"/>
    <lineage>
        <taxon>Eukaryota</taxon>
        <taxon>Metazoa</taxon>
        <taxon>Ecdysozoa</taxon>
        <taxon>Arthropoda</taxon>
        <taxon>Hexapoda</taxon>
        <taxon>Insecta</taxon>
        <taxon>Pterygota</taxon>
        <taxon>Neoptera</taxon>
        <taxon>Paraneoptera</taxon>
        <taxon>Hemiptera</taxon>
        <taxon>Sternorrhyncha</taxon>
        <taxon>Psylloidea</taxon>
        <taxon>Psyllidae</taxon>
        <taxon>Psyllinae</taxon>
        <taxon>Cacopsylla</taxon>
    </lineage>
</organism>
<dbReference type="NCBIfam" id="TIGR01509">
    <property type="entry name" value="HAD-SF-IA-v3"/>
    <property type="match status" value="1"/>
</dbReference>
<dbReference type="EMBL" id="HBUF01357030">
    <property type="protein sequence ID" value="CAG6718184.1"/>
    <property type="molecule type" value="Transcribed_RNA"/>
</dbReference>
<dbReference type="Pfam" id="PF13419">
    <property type="entry name" value="HAD_2"/>
    <property type="match status" value="1"/>
</dbReference>
<dbReference type="InterPro" id="IPR023214">
    <property type="entry name" value="HAD_sf"/>
</dbReference>
<sequence length="248" mass="27421">MTVKTTHTIMNISGIINCVTHVIFDMDGLLLDTEKIYKHGISTVLGKYGCEYPDDVKAQVLGSQPPDMMRIIFSNTKVGENSGKSRDEIYKEIVDTYTPLMSSAEWMPGALPLVHHLVKHSIPIAIATSSARESFELKTTRHKAELKMFHHIVLGSADPEVKAGKPAPDIFLVAAKRFAEQPDPSKCLVFEDAPNGVIGAKAAKMSCVMVPDPTIPKHRTELADVVIPSLENFRPEWFGLPPFEKEKV</sequence>
<reference evidence="1" key="1">
    <citation type="submission" date="2021-05" db="EMBL/GenBank/DDBJ databases">
        <authorList>
            <person name="Alioto T."/>
            <person name="Alioto T."/>
            <person name="Gomez Garrido J."/>
        </authorList>
    </citation>
    <scope>NUCLEOTIDE SEQUENCE</scope>
</reference>
<dbReference type="EMBL" id="HBUF01357029">
    <property type="protein sequence ID" value="CAG6718183.1"/>
    <property type="molecule type" value="Transcribed_RNA"/>
</dbReference>
<dbReference type="SFLD" id="SFLDG01135">
    <property type="entry name" value="C1.5.6:_HAD__Beta-PGM__Phospha"/>
    <property type="match status" value="1"/>
</dbReference>
<dbReference type="AlphaFoldDB" id="A0A8D8VBE4"/>
<dbReference type="InterPro" id="IPR036412">
    <property type="entry name" value="HAD-like_sf"/>
</dbReference>
<dbReference type="EMBL" id="HBUF01020357">
    <property type="protein sequence ID" value="CAG6610990.1"/>
    <property type="molecule type" value="Transcribed_RNA"/>
</dbReference>
<dbReference type="SUPFAM" id="SSF56784">
    <property type="entry name" value="HAD-like"/>
    <property type="match status" value="1"/>
</dbReference>
<dbReference type="InterPro" id="IPR041492">
    <property type="entry name" value="HAD_2"/>
</dbReference>
<dbReference type="PANTHER" id="PTHR18901:SF38">
    <property type="entry name" value="PSEUDOURIDINE-5'-PHOSPHATASE"/>
    <property type="match status" value="1"/>
</dbReference>
<dbReference type="EMBL" id="HBUF01187583">
    <property type="protein sequence ID" value="CAG6657206.1"/>
    <property type="molecule type" value="Transcribed_RNA"/>
</dbReference>
<dbReference type="Gene3D" id="1.10.150.240">
    <property type="entry name" value="Putative phosphatase, domain 2"/>
    <property type="match status" value="1"/>
</dbReference>
<dbReference type="EMBL" id="HBUF01187584">
    <property type="protein sequence ID" value="CAG6657207.1"/>
    <property type="molecule type" value="Transcribed_RNA"/>
</dbReference>
<accession>A0A8D8VBE4</accession>
<dbReference type="SFLD" id="SFLDG01129">
    <property type="entry name" value="C1.5:_HAD__Beta-PGM__Phosphata"/>
    <property type="match status" value="1"/>
</dbReference>
<dbReference type="PANTHER" id="PTHR18901">
    <property type="entry name" value="2-DEOXYGLUCOSE-6-PHOSPHATE PHOSPHATASE 2"/>
    <property type="match status" value="1"/>
</dbReference>
<dbReference type="EMBL" id="HBUF01020358">
    <property type="protein sequence ID" value="CAG6610992.1"/>
    <property type="molecule type" value="Transcribed_RNA"/>
</dbReference>
<dbReference type="FunFam" id="3.40.50.1000:FF:000055">
    <property type="entry name" value="Haloacid dehalogenase-like hydrolase family protein"/>
    <property type="match status" value="1"/>
</dbReference>
<evidence type="ECO:0000313" key="1">
    <source>
        <dbReference type="EMBL" id="CAG6718182.1"/>
    </source>
</evidence>
<dbReference type="EMBL" id="HBUF01357028">
    <property type="protein sequence ID" value="CAG6718182.1"/>
    <property type="molecule type" value="Transcribed_RNA"/>
</dbReference>
<protein>
    <submittedName>
        <fullName evidence="1">Probable pseudouridine-5'-phosphatase</fullName>
    </submittedName>
</protein>
<proteinExistence type="predicted"/>
<dbReference type="EMBL" id="HBUF01357027">
    <property type="protein sequence ID" value="CAG6718181.1"/>
    <property type="molecule type" value="Transcribed_RNA"/>
</dbReference>
<dbReference type="InterPro" id="IPR023198">
    <property type="entry name" value="PGP-like_dom2"/>
</dbReference>
<dbReference type="Gene3D" id="3.40.50.1000">
    <property type="entry name" value="HAD superfamily/HAD-like"/>
    <property type="match status" value="1"/>
</dbReference>
<dbReference type="SFLD" id="SFLDS00003">
    <property type="entry name" value="Haloacid_Dehalogenase"/>
    <property type="match status" value="1"/>
</dbReference>